<accession>A0AAV4XAY6</accession>
<dbReference type="SMART" id="SM00192">
    <property type="entry name" value="LDLa"/>
    <property type="match status" value="1"/>
</dbReference>
<dbReference type="EMBL" id="BPLR01017384">
    <property type="protein sequence ID" value="GIY91140.1"/>
    <property type="molecule type" value="Genomic_DNA"/>
</dbReference>
<evidence type="ECO:0000256" key="2">
    <source>
        <dbReference type="PROSITE-ProRule" id="PRU00124"/>
    </source>
</evidence>
<name>A0AAV4XAY6_CAEEX</name>
<dbReference type="SUPFAM" id="SSF57424">
    <property type="entry name" value="LDL receptor-like module"/>
    <property type="match status" value="1"/>
</dbReference>
<evidence type="ECO:0000256" key="1">
    <source>
        <dbReference type="ARBA" id="ARBA00023157"/>
    </source>
</evidence>
<gene>
    <name evidence="3" type="ORF">CEXT_791521</name>
</gene>
<dbReference type="Gene3D" id="4.10.400.10">
    <property type="entry name" value="Low-density Lipoprotein Receptor"/>
    <property type="match status" value="1"/>
</dbReference>
<protein>
    <submittedName>
        <fullName evidence="3">Uncharacterized protein</fullName>
    </submittedName>
</protein>
<proteinExistence type="predicted"/>
<comment type="caution">
    <text evidence="3">The sequence shown here is derived from an EMBL/GenBank/DDBJ whole genome shotgun (WGS) entry which is preliminary data.</text>
</comment>
<sequence>MASIVVNGEQKNVAGVAEGYVSVLEREWNEIRRGMLEKTHLGITMMDSVTVNSGIAERRIRDHRHHRIDRLRPSRGGDAWGWPLRNGRVELLQPGSRLRCIPLNKFCDGIRNCPDGSDEPPECTSKFNPFDPFLNVIATIGDDQNNPDLICVRLINV</sequence>
<dbReference type="InterPro" id="IPR002172">
    <property type="entry name" value="LDrepeatLR_classA_rpt"/>
</dbReference>
<comment type="caution">
    <text evidence="2">Lacks conserved residue(s) required for the propagation of feature annotation.</text>
</comment>
<dbReference type="InterPro" id="IPR036055">
    <property type="entry name" value="LDL_receptor-like_sf"/>
</dbReference>
<reference evidence="3 4" key="1">
    <citation type="submission" date="2021-06" db="EMBL/GenBank/DDBJ databases">
        <title>Caerostris extrusa draft genome.</title>
        <authorList>
            <person name="Kono N."/>
            <person name="Arakawa K."/>
        </authorList>
    </citation>
    <scope>NUCLEOTIDE SEQUENCE [LARGE SCALE GENOMIC DNA]</scope>
</reference>
<evidence type="ECO:0000313" key="3">
    <source>
        <dbReference type="EMBL" id="GIY91140.1"/>
    </source>
</evidence>
<keyword evidence="1" id="KW-1015">Disulfide bond</keyword>
<evidence type="ECO:0000313" key="4">
    <source>
        <dbReference type="Proteomes" id="UP001054945"/>
    </source>
</evidence>
<dbReference type="AlphaFoldDB" id="A0AAV4XAY6"/>
<keyword evidence="4" id="KW-1185">Reference proteome</keyword>
<organism evidence="3 4">
    <name type="scientific">Caerostris extrusa</name>
    <name type="common">Bark spider</name>
    <name type="synonym">Caerostris bankana</name>
    <dbReference type="NCBI Taxonomy" id="172846"/>
    <lineage>
        <taxon>Eukaryota</taxon>
        <taxon>Metazoa</taxon>
        <taxon>Ecdysozoa</taxon>
        <taxon>Arthropoda</taxon>
        <taxon>Chelicerata</taxon>
        <taxon>Arachnida</taxon>
        <taxon>Araneae</taxon>
        <taxon>Araneomorphae</taxon>
        <taxon>Entelegynae</taxon>
        <taxon>Araneoidea</taxon>
        <taxon>Araneidae</taxon>
        <taxon>Caerostris</taxon>
    </lineage>
</organism>
<dbReference type="PROSITE" id="PS50068">
    <property type="entry name" value="LDLRA_2"/>
    <property type="match status" value="1"/>
</dbReference>
<dbReference type="CDD" id="cd00112">
    <property type="entry name" value="LDLa"/>
    <property type="match status" value="1"/>
</dbReference>
<dbReference type="Proteomes" id="UP001054945">
    <property type="component" value="Unassembled WGS sequence"/>
</dbReference>
<dbReference type="Pfam" id="PF00057">
    <property type="entry name" value="Ldl_recept_a"/>
    <property type="match status" value="1"/>
</dbReference>